<evidence type="ECO:0000256" key="7">
    <source>
        <dbReference type="ARBA" id="ARBA00022833"/>
    </source>
</evidence>
<evidence type="ECO:0000256" key="3">
    <source>
        <dbReference type="ARBA" id="ARBA00012206"/>
    </source>
</evidence>
<evidence type="ECO:0000313" key="15">
    <source>
        <dbReference type="Proteomes" id="UP000593591"/>
    </source>
</evidence>
<reference evidence="14 15" key="1">
    <citation type="submission" date="2018-08" db="EMBL/GenBank/DDBJ databases">
        <title>The first complete genome of Treponema rectale (CHPAT), a commensal spirochete of the bovine rectum.</title>
        <authorList>
            <person name="Staton G.J."/>
            <person name="Clegg S.R."/>
            <person name="Carter S.D."/>
            <person name="Radford A.D."/>
            <person name="Darby A."/>
            <person name="Hall N."/>
            <person name="Birtles R.J."/>
            <person name="Evans N.J."/>
        </authorList>
    </citation>
    <scope>NUCLEOTIDE SEQUENCE [LARGE SCALE GENOMIC DNA]</scope>
    <source>
        <strain evidence="14 15">CHPA</strain>
    </source>
</reference>
<accession>A0A7M1XI46</accession>
<evidence type="ECO:0000256" key="10">
    <source>
        <dbReference type="ARBA" id="ARBA00024446"/>
    </source>
</evidence>
<evidence type="ECO:0000256" key="6">
    <source>
        <dbReference type="ARBA" id="ARBA00022723"/>
    </source>
</evidence>
<protein>
    <recommendedName>
        <fullName evidence="4">Phosphate propanoyltransferase</fullName>
        <ecNumber evidence="3">2.3.1.222</ecNumber>
    </recommendedName>
    <alternativeName>
        <fullName evidence="12">Phosphate acyltransferase PduL</fullName>
    </alternativeName>
    <alternativeName>
        <fullName evidence="11">Phosphotransacylase PduL</fullName>
    </alternativeName>
    <alternativeName>
        <fullName evidence="13">Propanediol utilization protein PduL</fullName>
    </alternativeName>
</protein>
<keyword evidence="7" id="KW-0862">Zinc</keyword>
<dbReference type="EC" id="2.3.1.222" evidence="3"/>
<evidence type="ECO:0000256" key="11">
    <source>
        <dbReference type="ARBA" id="ARBA00030044"/>
    </source>
</evidence>
<name>A0A7M1XI46_9SPIR</name>
<dbReference type="EMBL" id="CP031517">
    <property type="protein sequence ID" value="QOS38947.1"/>
    <property type="molecule type" value="Genomic_DNA"/>
</dbReference>
<keyword evidence="5" id="KW-0808">Transferase</keyword>
<evidence type="ECO:0000256" key="5">
    <source>
        <dbReference type="ARBA" id="ARBA00022679"/>
    </source>
</evidence>
<dbReference type="PANTHER" id="PTHR39453">
    <property type="entry name" value="PHOSPHATE PROPANOYLTRANSFERASE"/>
    <property type="match status" value="1"/>
</dbReference>
<keyword evidence="10" id="KW-1283">Bacterial microcompartment</keyword>
<dbReference type="GO" id="GO:0046872">
    <property type="term" value="F:metal ion binding"/>
    <property type="evidence" value="ECO:0007669"/>
    <property type="project" value="UniProtKB-KW"/>
</dbReference>
<dbReference type="GO" id="GO:0031469">
    <property type="term" value="C:bacterial microcompartment"/>
    <property type="evidence" value="ECO:0007669"/>
    <property type="project" value="UniProtKB-SubCell"/>
</dbReference>
<evidence type="ECO:0000256" key="4">
    <source>
        <dbReference type="ARBA" id="ARBA00020837"/>
    </source>
</evidence>
<dbReference type="Pfam" id="PF06130">
    <property type="entry name" value="PTAC"/>
    <property type="match status" value="1"/>
</dbReference>
<evidence type="ECO:0000256" key="2">
    <source>
        <dbReference type="ARBA" id="ARBA00007342"/>
    </source>
</evidence>
<evidence type="ECO:0000256" key="9">
    <source>
        <dbReference type="ARBA" id="ARBA00024322"/>
    </source>
</evidence>
<comment type="subcellular location">
    <subcellularLocation>
        <location evidence="9">Bacterial microcompartment</location>
    </subcellularLocation>
</comment>
<keyword evidence="6" id="KW-0479">Metal-binding</keyword>
<evidence type="ECO:0000256" key="1">
    <source>
        <dbReference type="ARBA" id="ARBA00001947"/>
    </source>
</evidence>
<dbReference type="AlphaFoldDB" id="A0A7M1XI46"/>
<proteinExistence type="inferred from homology"/>
<organism evidence="14 15">
    <name type="scientific">Treponema rectale</name>
    <dbReference type="NCBI Taxonomy" id="744512"/>
    <lineage>
        <taxon>Bacteria</taxon>
        <taxon>Pseudomonadati</taxon>
        <taxon>Spirochaetota</taxon>
        <taxon>Spirochaetia</taxon>
        <taxon>Spirochaetales</taxon>
        <taxon>Treponemataceae</taxon>
        <taxon>Treponema</taxon>
    </lineage>
</organism>
<dbReference type="KEGG" id="trc:DYE49_00135"/>
<dbReference type="PANTHER" id="PTHR39453:SF1">
    <property type="entry name" value="PHOSPHATE PROPANOYLTRANSFERASE"/>
    <property type="match status" value="1"/>
</dbReference>
<evidence type="ECO:0000256" key="12">
    <source>
        <dbReference type="ARBA" id="ARBA00030939"/>
    </source>
</evidence>
<gene>
    <name evidence="14" type="ORF">DYE49_00135</name>
</gene>
<dbReference type="InterPro" id="IPR008300">
    <property type="entry name" value="PTAC"/>
</dbReference>
<comment type="similarity">
    <text evidence="2">Belongs to the PduL family.</text>
</comment>
<dbReference type="GO" id="GO:0016747">
    <property type="term" value="F:acyltransferase activity, transferring groups other than amino-acyl groups"/>
    <property type="evidence" value="ECO:0007669"/>
    <property type="project" value="InterPro"/>
</dbReference>
<comment type="cofactor">
    <cofactor evidence="1">
        <name>Zn(2+)</name>
        <dbReference type="ChEBI" id="CHEBI:29105"/>
    </cofactor>
</comment>
<keyword evidence="8" id="KW-0012">Acyltransferase</keyword>
<evidence type="ECO:0000256" key="13">
    <source>
        <dbReference type="ARBA" id="ARBA00033077"/>
    </source>
</evidence>
<evidence type="ECO:0000313" key="14">
    <source>
        <dbReference type="EMBL" id="QOS38947.1"/>
    </source>
</evidence>
<sequence>MFKKSFIVETSAHHIHVTKEALDYLFDGQELNVMKMLSQPGQFASDKKLDVIYHASYLDKETNQIVHKDQIIKGMRILGPVRKENQIEISMTEARALKANVPVRESGDLEGSCPVTLYNPKNGKKFECDKGMIVAKRHIHMSIEDARNFHVKNGDIVAVKIISSNGRSAILGDTIIRVSENYALAMHIDTDESNAVGGASIGVEGYIVKVEV</sequence>
<evidence type="ECO:0000256" key="8">
    <source>
        <dbReference type="ARBA" id="ARBA00023315"/>
    </source>
</evidence>
<dbReference type="Proteomes" id="UP000593591">
    <property type="component" value="Chromosome"/>
</dbReference>